<accession>A0ACB9PIV9</accession>
<gene>
    <name evidence="1" type="ORF">L6164_008216</name>
</gene>
<evidence type="ECO:0000313" key="2">
    <source>
        <dbReference type="Proteomes" id="UP000828941"/>
    </source>
</evidence>
<evidence type="ECO:0000313" key="1">
    <source>
        <dbReference type="EMBL" id="KAI4347401.1"/>
    </source>
</evidence>
<keyword evidence="2" id="KW-1185">Reference proteome</keyword>
<dbReference type="Proteomes" id="UP000828941">
    <property type="component" value="Chromosome 4"/>
</dbReference>
<dbReference type="EMBL" id="CM039429">
    <property type="protein sequence ID" value="KAI4347401.1"/>
    <property type="molecule type" value="Genomic_DNA"/>
</dbReference>
<reference evidence="1 2" key="1">
    <citation type="journal article" date="2022" name="DNA Res.">
        <title>Chromosomal-level genome assembly of the orchid tree Bauhinia variegata (Leguminosae; Cercidoideae) supports the allotetraploid origin hypothesis of Bauhinia.</title>
        <authorList>
            <person name="Zhong Y."/>
            <person name="Chen Y."/>
            <person name="Zheng D."/>
            <person name="Pang J."/>
            <person name="Liu Y."/>
            <person name="Luo S."/>
            <person name="Meng S."/>
            <person name="Qian L."/>
            <person name="Wei D."/>
            <person name="Dai S."/>
            <person name="Zhou R."/>
        </authorList>
    </citation>
    <scope>NUCLEOTIDE SEQUENCE [LARGE SCALE GENOMIC DNA]</scope>
    <source>
        <strain evidence="1">BV-YZ2020</strain>
    </source>
</reference>
<name>A0ACB9PIV9_BAUVA</name>
<organism evidence="1 2">
    <name type="scientific">Bauhinia variegata</name>
    <name type="common">Purple orchid tree</name>
    <name type="synonym">Phanera variegata</name>
    <dbReference type="NCBI Taxonomy" id="167791"/>
    <lineage>
        <taxon>Eukaryota</taxon>
        <taxon>Viridiplantae</taxon>
        <taxon>Streptophyta</taxon>
        <taxon>Embryophyta</taxon>
        <taxon>Tracheophyta</taxon>
        <taxon>Spermatophyta</taxon>
        <taxon>Magnoliopsida</taxon>
        <taxon>eudicotyledons</taxon>
        <taxon>Gunneridae</taxon>
        <taxon>Pentapetalae</taxon>
        <taxon>rosids</taxon>
        <taxon>fabids</taxon>
        <taxon>Fabales</taxon>
        <taxon>Fabaceae</taxon>
        <taxon>Cercidoideae</taxon>
        <taxon>Cercideae</taxon>
        <taxon>Bauhiniinae</taxon>
        <taxon>Bauhinia</taxon>
    </lineage>
</organism>
<sequence>MALSFTFDREASQVLSTGNSCVKEVILNRPRKLNSLNHEMISQITKILKSYENDSAVKLVILKANGKAFCAGGDVVSVITSSLAGHWTYPASFYKKQLTLDYIIATYKKPLVSLINGLVMGGGAGLSMNTTFRIITEKTVFAMPEASIGLFPDVGASYFLSKLPGYFGEYVGLTGVRLDGAEMVACGLATHFVHSKNLNSLEKALQAVTNSDIAAIASVIEKFAENAYVKEDSPFRRLETINKCFSRGTIEEIILSLETERENGAEKWIIDALSVMHSSCPTSLKIFLRSIREGRQEHNIRKCLAKDYNISCHFFRRTISNDFYEGSRAKLFDKDNKPMWEPAKLELVSEDIVDQYFKTVDDEDWECMVLPAGRSTILSKL</sequence>
<proteinExistence type="predicted"/>
<comment type="caution">
    <text evidence="1">The sequence shown here is derived from an EMBL/GenBank/DDBJ whole genome shotgun (WGS) entry which is preliminary data.</text>
</comment>
<protein>
    <submittedName>
        <fullName evidence="1">Uncharacterized protein</fullName>
    </submittedName>
</protein>